<dbReference type="InterPro" id="IPR028098">
    <property type="entry name" value="Glyco_trans_4-like_N"/>
</dbReference>
<dbReference type="SUPFAM" id="SSF53756">
    <property type="entry name" value="UDP-Glycosyltransferase/glycogen phosphorylase"/>
    <property type="match status" value="1"/>
</dbReference>
<dbReference type="Pfam" id="PF13439">
    <property type="entry name" value="Glyco_transf_4"/>
    <property type="match status" value="1"/>
</dbReference>
<sequence>MHVVYRFDVGGLENGVVNLINTMPAGAYRHAVLALTEATDFKTRIARADVPVIALHQPPGHGFWMYPALFRLFRALRPAVVHTRNLAALEAVVPAWAAGVPVRIHGEHGRDVGDLRGDNRKYQWVRRLYRPFVHHYVALGSELRDYLLARIGVAPRHVTAICNGVDTGRFHPPAGSTPDPIGGCPFDPARHWIVGSVGRMQAVKDPLNLAKAFVRALERAPELRERLRLVMVGDGPLRADVEALLAAADASDLAWLPGERSDVAALMRGFHAFALPSLAEGISNTILEALATGIPVVATAVGANPELVEDGVTGVVVPAADPGALAAAITALAVDPARTATLGRAARAAAEARFALEAMTASYRTLYDRMLAARGRAVRTAGS</sequence>
<accession>A0A7Y6NL76</accession>
<dbReference type="GO" id="GO:0016757">
    <property type="term" value="F:glycosyltransferase activity"/>
    <property type="evidence" value="ECO:0007669"/>
    <property type="project" value="UniProtKB-ARBA"/>
</dbReference>
<dbReference type="PANTHER" id="PTHR12526">
    <property type="entry name" value="GLYCOSYLTRANSFERASE"/>
    <property type="match status" value="1"/>
</dbReference>
<evidence type="ECO:0000313" key="3">
    <source>
        <dbReference type="Proteomes" id="UP000529637"/>
    </source>
</evidence>
<dbReference type="Pfam" id="PF13692">
    <property type="entry name" value="Glyco_trans_1_4"/>
    <property type="match status" value="1"/>
</dbReference>
<name>A0A7Y6NL76_9BURK</name>
<dbReference type="InterPro" id="IPR017522">
    <property type="entry name" value="Sugar_tfrase_PEP-CTERM_Stp2"/>
</dbReference>
<gene>
    <name evidence="2" type="ORF">HQN59_05140</name>
</gene>
<comment type="caution">
    <text evidence="2">The sequence shown here is derived from an EMBL/GenBank/DDBJ whole genome shotgun (WGS) entry which is preliminary data.</text>
</comment>
<dbReference type="AlphaFoldDB" id="A0A7Y6NL76"/>
<keyword evidence="3" id="KW-1185">Reference proteome</keyword>
<dbReference type="NCBIfam" id="TIGR03088">
    <property type="entry name" value="stp2"/>
    <property type="match status" value="1"/>
</dbReference>
<dbReference type="EMBL" id="JABWMJ010000002">
    <property type="protein sequence ID" value="NUZ05144.1"/>
    <property type="molecule type" value="Genomic_DNA"/>
</dbReference>
<dbReference type="Proteomes" id="UP000529637">
    <property type="component" value="Unassembled WGS sequence"/>
</dbReference>
<dbReference type="Gene3D" id="3.40.50.2000">
    <property type="entry name" value="Glycogen Phosphorylase B"/>
    <property type="match status" value="2"/>
</dbReference>
<feature type="domain" description="Glycosyltransferase subfamily 4-like N-terminal" evidence="1">
    <location>
        <begin position="9"/>
        <end position="169"/>
    </location>
</feature>
<keyword evidence="2" id="KW-0808">Transferase</keyword>
<reference evidence="2 3" key="1">
    <citation type="submission" date="2020-06" db="EMBL/GenBank/DDBJ databases">
        <title>Schlegella sp. ID0723 isolated from air conditioner.</title>
        <authorList>
            <person name="Kim D.Y."/>
            <person name="Kim D.-U."/>
        </authorList>
    </citation>
    <scope>NUCLEOTIDE SEQUENCE [LARGE SCALE GENOMIC DNA]</scope>
    <source>
        <strain evidence="2 3">ID0723</strain>
    </source>
</reference>
<evidence type="ECO:0000259" key="1">
    <source>
        <dbReference type="Pfam" id="PF13439"/>
    </source>
</evidence>
<organism evidence="2 3">
    <name type="scientific">Piscinibacter koreensis</name>
    <dbReference type="NCBI Taxonomy" id="2742824"/>
    <lineage>
        <taxon>Bacteria</taxon>
        <taxon>Pseudomonadati</taxon>
        <taxon>Pseudomonadota</taxon>
        <taxon>Betaproteobacteria</taxon>
        <taxon>Burkholderiales</taxon>
        <taxon>Sphaerotilaceae</taxon>
        <taxon>Piscinibacter</taxon>
    </lineage>
</organism>
<proteinExistence type="predicted"/>
<evidence type="ECO:0000313" key="2">
    <source>
        <dbReference type="EMBL" id="NUZ05144.1"/>
    </source>
</evidence>
<protein>
    <submittedName>
        <fullName evidence="2">TIGR03088 family PEP-CTERM/XrtA system glycosyltransferase</fullName>
    </submittedName>
</protein>